<evidence type="ECO:0000256" key="2">
    <source>
        <dbReference type="ARBA" id="ARBA00009033"/>
    </source>
</evidence>
<dbReference type="EMBL" id="SLXO01000001">
    <property type="protein sequence ID" value="TCP38488.1"/>
    <property type="molecule type" value="Genomic_DNA"/>
</dbReference>
<evidence type="ECO:0000313" key="12">
    <source>
        <dbReference type="Proteomes" id="UP000295399"/>
    </source>
</evidence>
<proteinExistence type="inferred from homology"/>
<keyword evidence="4 7" id="KW-0812">Transmembrane</keyword>
<dbReference type="PANTHER" id="PTHR10590:SF4">
    <property type="entry name" value="SOLUTE CARRIER FAMILY 28 MEMBER 3"/>
    <property type="match status" value="1"/>
</dbReference>
<keyword evidence="6 7" id="KW-0472">Membrane</keyword>
<feature type="domain" description="Nucleoside transporter/FeoB GTPase Gate" evidence="10">
    <location>
        <begin position="90"/>
        <end position="186"/>
    </location>
</feature>
<feature type="domain" description="Concentrative nucleoside transporter N-terminal" evidence="8">
    <location>
        <begin position="5"/>
        <end position="78"/>
    </location>
</feature>
<dbReference type="InParanoid" id="A0A4R2PTX8"/>
<dbReference type="GO" id="GO:0005886">
    <property type="term" value="C:plasma membrane"/>
    <property type="evidence" value="ECO:0007669"/>
    <property type="project" value="UniProtKB-SubCell"/>
</dbReference>
<protein>
    <submittedName>
        <fullName evidence="11">CNT family concentrative nucleoside transporter</fullName>
    </submittedName>
</protein>
<dbReference type="Pfam" id="PF01773">
    <property type="entry name" value="Nucleos_tra2_N"/>
    <property type="match status" value="1"/>
</dbReference>
<dbReference type="Pfam" id="PF07662">
    <property type="entry name" value="Nucleos_tra2_C"/>
    <property type="match status" value="1"/>
</dbReference>
<evidence type="ECO:0000256" key="6">
    <source>
        <dbReference type="ARBA" id="ARBA00023136"/>
    </source>
</evidence>
<keyword evidence="5 7" id="KW-1133">Transmembrane helix</keyword>
<dbReference type="Pfam" id="PF07670">
    <property type="entry name" value="Gate"/>
    <property type="match status" value="1"/>
</dbReference>
<evidence type="ECO:0000256" key="1">
    <source>
        <dbReference type="ARBA" id="ARBA00004651"/>
    </source>
</evidence>
<feature type="transmembrane region" description="Helical" evidence="7">
    <location>
        <begin position="192"/>
        <end position="211"/>
    </location>
</feature>
<organism evidence="11 12">
    <name type="scientific">Rhodothalassium salexigens DSM 2132</name>
    <dbReference type="NCBI Taxonomy" id="1188247"/>
    <lineage>
        <taxon>Bacteria</taxon>
        <taxon>Pseudomonadati</taxon>
        <taxon>Pseudomonadota</taxon>
        <taxon>Alphaproteobacteria</taxon>
        <taxon>Rhodothalassiales</taxon>
        <taxon>Rhodothalassiaceae</taxon>
        <taxon>Rhodothalassium</taxon>
    </lineage>
</organism>
<feature type="transmembrane region" description="Helical" evidence="7">
    <location>
        <begin position="129"/>
        <end position="152"/>
    </location>
</feature>
<dbReference type="RefSeq" id="WP_132706946.1">
    <property type="nucleotide sequence ID" value="NZ_JACIGF010000001.1"/>
</dbReference>
<evidence type="ECO:0000256" key="4">
    <source>
        <dbReference type="ARBA" id="ARBA00022692"/>
    </source>
</evidence>
<sequence length="408" mass="42481">MIAFAGVAVLFAIAVALSANRRAINWRIVLSAFALQAGFAVIVLYLPWGQAALGSAALGVQEAINFTDRGTRFLFGDLYPEREGFFSVALNVLPVIVFVSSLASVLYYLRIMQAMMTVIGGGLRRVIGVTRVEAVCAAANIFIGMVESPLVIRPFLARLSHSQLFTVMGLGLSSVSGAILIGYASLGIDSGYLVAAAFMAAPGGIVMAKLLHPEDDAPHAIDQDDVRADSFDPDNPPANLVQAAADGAMAGLRVAVAVGAMLICFVALLAMANALVGWVGGLAGLDGLTLEAILGWLLAPLMFLLGIPWEEAVAAGNLVGQKTILNEFIAFVQLAEIRDTLSDHTVAVVTFALCGFANLTALAIIMGGLGNLIPERRGEVSALGLRAVLCGSLSNLMSAALASILLSL</sequence>
<evidence type="ECO:0000259" key="10">
    <source>
        <dbReference type="Pfam" id="PF07670"/>
    </source>
</evidence>
<dbReference type="InterPro" id="IPR011657">
    <property type="entry name" value="CNT_C_dom"/>
</dbReference>
<evidence type="ECO:0000256" key="7">
    <source>
        <dbReference type="SAM" id="Phobius"/>
    </source>
</evidence>
<dbReference type="InterPro" id="IPR011642">
    <property type="entry name" value="Gate_dom"/>
</dbReference>
<feature type="transmembrane region" description="Helical" evidence="7">
    <location>
        <begin position="28"/>
        <end position="48"/>
    </location>
</feature>
<dbReference type="AlphaFoldDB" id="A0A4R2PTX8"/>
<comment type="similarity">
    <text evidence="2">Belongs to the concentrative nucleoside transporter (CNT) (TC 2.A.41) family.</text>
</comment>
<comment type="caution">
    <text evidence="11">The sequence shown here is derived from an EMBL/GenBank/DDBJ whole genome shotgun (WGS) entry which is preliminary data.</text>
</comment>
<evidence type="ECO:0000256" key="5">
    <source>
        <dbReference type="ARBA" id="ARBA00022989"/>
    </source>
</evidence>
<accession>A0A4R2PTX8</accession>
<feature type="transmembrane region" description="Helical" evidence="7">
    <location>
        <begin position="385"/>
        <end position="406"/>
    </location>
</feature>
<evidence type="ECO:0000259" key="9">
    <source>
        <dbReference type="Pfam" id="PF07662"/>
    </source>
</evidence>
<feature type="transmembrane region" description="Helical" evidence="7">
    <location>
        <begin position="254"/>
        <end position="276"/>
    </location>
</feature>
<feature type="domain" description="Concentrative nucleoside transporter C-terminal" evidence="9">
    <location>
        <begin position="192"/>
        <end position="402"/>
    </location>
</feature>
<reference evidence="11 12" key="1">
    <citation type="submission" date="2019-03" db="EMBL/GenBank/DDBJ databases">
        <title>Genomic Encyclopedia of Type Strains, Phase IV (KMG-IV): sequencing the most valuable type-strain genomes for metagenomic binning, comparative biology and taxonomic classification.</title>
        <authorList>
            <person name="Goeker M."/>
        </authorList>
    </citation>
    <scope>NUCLEOTIDE SEQUENCE [LARGE SCALE GENOMIC DNA]</scope>
    <source>
        <strain evidence="11 12">DSM 2132</strain>
    </source>
</reference>
<dbReference type="OrthoDB" id="9766455at2"/>
<keyword evidence="3" id="KW-1003">Cell membrane</keyword>
<keyword evidence="12" id="KW-1185">Reference proteome</keyword>
<dbReference type="Proteomes" id="UP000295399">
    <property type="component" value="Unassembled WGS sequence"/>
</dbReference>
<dbReference type="InterPro" id="IPR002668">
    <property type="entry name" value="CNT_N_dom"/>
</dbReference>
<dbReference type="GO" id="GO:0015293">
    <property type="term" value="F:symporter activity"/>
    <property type="evidence" value="ECO:0007669"/>
    <property type="project" value="TreeGrafter"/>
</dbReference>
<dbReference type="GO" id="GO:0005337">
    <property type="term" value="F:nucleoside transmembrane transporter activity"/>
    <property type="evidence" value="ECO:0007669"/>
    <property type="project" value="InterPro"/>
</dbReference>
<gene>
    <name evidence="11" type="ORF">EV659_101392</name>
</gene>
<feature type="transmembrane region" description="Helical" evidence="7">
    <location>
        <begin position="288"/>
        <end position="307"/>
    </location>
</feature>
<evidence type="ECO:0000259" key="8">
    <source>
        <dbReference type="Pfam" id="PF01773"/>
    </source>
</evidence>
<name>A0A4R2PTX8_RHOSA</name>
<dbReference type="InterPro" id="IPR008276">
    <property type="entry name" value="C_nuclsd_transpt"/>
</dbReference>
<dbReference type="FunCoup" id="A0A4R2PTX8">
    <property type="interactions" value="219"/>
</dbReference>
<feature type="transmembrane region" description="Helical" evidence="7">
    <location>
        <begin position="346"/>
        <end position="373"/>
    </location>
</feature>
<comment type="subcellular location">
    <subcellularLocation>
        <location evidence="1">Cell membrane</location>
        <topology evidence="1">Multi-pass membrane protein</topology>
    </subcellularLocation>
</comment>
<evidence type="ECO:0000256" key="3">
    <source>
        <dbReference type="ARBA" id="ARBA00022475"/>
    </source>
</evidence>
<feature type="transmembrane region" description="Helical" evidence="7">
    <location>
        <begin position="88"/>
        <end position="109"/>
    </location>
</feature>
<evidence type="ECO:0000313" key="11">
    <source>
        <dbReference type="EMBL" id="TCP38488.1"/>
    </source>
</evidence>
<dbReference type="PANTHER" id="PTHR10590">
    <property type="entry name" value="SODIUM/NUCLEOSIDE COTRANSPORTER"/>
    <property type="match status" value="1"/>
</dbReference>
<feature type="transmembrane region" description="Helical" evidence="7">
    <location>
        <begin position="164"/>
        <end position="186"/>
    </location>
</feature>